<accession>A0A3R9PB22</accession>
<dbReference type="Proteomes" id="UP000269669">
    <property type="component" value="Unassembled WGS sequence"/>
</dbReference>
<dbReference type="AlphaFoldDB" id="A0A3R9PB22"/>
<evidence type="ECO:0000313" key="1">
    <source>
        <dbReference type="EMBL" id="RSL17708.1"/>
    </source>
</evidence>
<evidence type="ECO:0000313" key="2">
    <source>
        <dbReference type="Proteomes" id="UP000269669"/>
    </source>
</evidence>
<sequence>MRSPYYWELPIQDIGCRLSTDLCVKNSPVKSGDSKDIEHLATAIPIAQYVVADKAMVDCCDASRLTKNGTPKFTRHELSTI</sequence>
<reference evidence="1 2" key="1">
    <citation type="submission" date="2018-12" db="EMBL/GenBank/DDBJ databases">
        <title>Sequencing of bacterial isolates from soil warming experiment in Harvard Forest, Massachusetts, USA.</title>
        <authorList>
            <person name="Deangelis K."/>
        </authorList>
    </citation>
    <scope>NUCLEOTIDE SEQUENCE [LARGE SCALE GENOMIC DNA]</scope>
    <source>
        <strain evidence="1 2">EB153</strain>
    </source>
</reference>
<name>A0A3R9PB22_9BACT</name>
<gene>
    <name evidence="1" type="ORF">EDE15_3247</name>
</gene>
<protein>
    <submittedName>
        <fullName evidence="1">Uncharacterized protein</fullName>
    </submittedName>
</protein>
<dbReference type="EMBL" id="RSDW01000001">
    <property type="protein sequence ID" value="RSL17708.1"/>
    <property type="molecule type" value="Genomic_DNA"/>
</dbReference>
<comment type="caution">
    <text evidence="1">The sequence shown here is derived from an EMBL/GenBank/DDBJ whole genome shotgun (WGS) entry which is preliminary data.</text>
</comment>
<organism evidence="1 2">
    <name type="scientific">Edaphobacter aggregans</name>
    <dbReference type="NCBI Taxonomy" id="570835"/>
    <lineage>
        <taxon>Bacteria</taxon>
        <taxon>Pseudomonadati</taxon>
        <taxon>Acidobacteriota</taxon>
        <taxon>Terriglobia</taxon>
        <taxon>Terriglobales</taxon>
        <taxon>Acidobacteriaceae</taxon>
        <taxon>Edaphobacter</taxon>
    </lineage>
</organism>
<keyword evidence="2" id="KW-1185">Reference proteome</keyword>
<proteinExistence type="predicted"/>